<dbReference type="InterPro" id="IPR050547">
    <property type="entry name" value="DEAD_box_RNA_helicases"/>
</dbReference>
<evidence type="ECO:0000313" key="12">
    <source>
        <dbReference type="EMBL" id="TWG14485.1"/>
    </source>
</evidence>
<feature type="region of interest" description="Disordered" evidence="10">
    <location>
        <begin position="650"/>
        <end position="670"/>
    </location>
</feature>
<dbReference type="SMART" id="SM00487">
    <property type="entry name" value="DEXDc"/>
    <property type="match status" value="1"/>
</dbReference>
<dbReference type="Pfam" id="PF00270">
    <property type="entry name" value="DEAD"/>
    <property type="match status" value="1"/>
</dbReference>
<dbReference type="InterPro" id="IPR006483">
    <property type="entry name" value="CRISPR-assoc_Cas3_HD"/>
</dbReference>
<evidence type="ECO:0000256" key="8">
    <source>
        <dbReference type="ARBA" id="ARBA00022840"/>
    </source>
</evidence>
<dbReference type="InterPro" id="IPR054712">
    <property type="entry name" value="Cas3-like_dom"/>
</dbReference>
<dbReference type="CDD" id="cd17930">
    <property type="entry name" value="DEXHc_cas3"/>
    <property type="match status" value="1"/>
</dbReference>
<dbReference type="GO" id="GO:0051607">
    <property type="term" value="P:defense response to virus"/>
    <property type="evidence" value="ECO:0007669"/>
    <property type="project" value="UniProtKB-KW"/>
</dbReference>
<dbReference type="Pfam" id="PF18019">
    <property type="entry name" value="Cas3_HD"/>
    <property type="match status" value="1"/>
</dbReference>
<dbReference type="GO" id="GO:0005524">
    <property type="term" value="F:ATP binding"/>
    <property type="evidence" value="ECO:0007669"/>
    <property type="project" value="UniProtKB-KW"/>
</dbReference>
<keyword evidence="13" id="KW-1185">Reference proteome</keyword>
<keyword evidence="6" id="KW-0378">Hydrolase</keyword>
<keyword evidence="3" id="KW-0540">Nuclease</keyword>
<dbReference type="InterPro" id="IPR014001">
    <property type="entry name" value="Helicase_ATP-bd"/>
</dbReference>
<dbReference type="InterPro" id="IPR006474">
    <property type="entry name" value="Helicase_Cas3_CRISPR-ass_core"/>
</dbReference>
<dbReference type="NCBIfam" id="TIGR01587">
    <property type="entry name" value="cas3_core"/>
    <property type="match status" value="1"/>
</dbReference>
<protein>
    <submittedName>
        <fullName evidence="12">CRISPR-associated Cas3 family helicase</fullName>
    </submittedName>
</protein>
<evidence type="ECO:0000256" key="7">
    <source>
        <dbReference type="ARBA" id="ARBA00022806"/>
    </source>
</evidence>
<dbReference type="SMART" id="SM00490">
    <property type="entry name" value="HELICc"/>
    <property type="match status" value="1"/>
</dbReference>
<dbReference type="Proteomes" id="UP000320239">
    <property type="component" value="Unassembled WGS sequence"/>
</dbReference>
<dbReference type="SUPFAM" id="SSF52540">
    <property type="entry name" value="P-loop containing nucleoside triphosphate hydrolases"/>
    <property type="match status" value="1"/>
</dbReference>
<dbReference type="EMBL" id="VIWY01000004">
    <property type="protein sequence ID" value="TWG14485.1"/>
    <property type="molecule type" value="Genomic_DNA"/>
</dbReference>
<dbReference type="GO" id="GO:0003723">
    <property type="term" value="F:RNA binding"/>
    <property type="evidence" value="ECO:0007669"/>
    <property type="project" value="TreeGrafter"/>
</dbReference>
<comment type="similarity">
    <text evidence="2">In the central section; belongs to the CRISPR-associated helicase Cas3 family.</text>
</comment>
<gene>
    <name evidence="12" type="ORF">FHX34_104785</name>
</gene>
<keyword evidence="8" id="KW-0067">ATP-binding</keyword>
<evidence type="ECO:0000256" key="6">
    <source>
        <dbReference type="ARBA" id="ARBA00022801"/>
    </source>
</evidence>
<dbReference type="PROSITE" id="PS51192">
    <property type="entry name" value="HELICASE_ATP_BIND_1"/>
    <property type="match status" value="1"/>
</dbReference>
<feature type="domain" description="Helicase ATP-binding" evidence="11">
    <location>
        <begin position="130"/>
        <end position="341"/>
    </location>
</feature>
<feature type="compositionally biased region" description="Basic and acidic residues" evidence="10">
    <location>
        <begin position="614"/>
        <end position="633"/>
    </location>
</feature>
<comment type="caution">
    <text evidence="12">The sequence shown here is derived from an EMBL/GenBank/DDBJ whole genome shotgun (WGS) entry which is preliminary data.</text>
</comment>
<dbReference type="Pfam" id="PF18395">
    <property type="entry name" value="Cas3_C"/>
    <property type="match status" value="1"/>
</dbReference>
<evidence type="ECO:0000313" key="13">
    <source>
        <dbReference type="Proteomes" id="UP000320239"/>
    </source>
</evidence>
<keyword evidence="7" id="KW-0347">Helicase</keyword>
<evidence type="ECO:0000256" key="1">
    <source>
        <dbReference type="ARBA" id="ARBA00006847"/>
    </source>
</evidence>
<keyword evidence="5" id="KW-0547">Nucleotide-binding</keyword>
<evidence type="ECO:0000259" key="11">
    <source>
        <dbReference type="PROSITE" id="PS51192"/>
    </source>
</evidence>
<accession>A0A561VS83</accession>
<evidence type="ECO:0000256" key="5">
    <source>
        <dbReference type="ARBA" id="ARBA00022741"/>
    </source>
</evidence>
<dbReference type="AlphaFoldDB" id="A0A561VS83"/>
<dbReference type="InterPro" id="IPR041372">
    <property type="entry name" value="Cas3_C"/>
</dbReference>
<evidence type="ECO:0000256" key="3">
    <source>
        <dbReference type="ARBA" id="ARBA00022722"/>
    </source>
</evidence>
<reference evidence="12 13" key="1">
    <citation type="submission" date="2019-06" db="EMBL/GenBank/DDBJ databases">
        <title>Sequencing the genomes of 1000 actinobacteria strains.</title>
        <authorList>
            <person name="Klenk H.-P."/>
        </authorList>
    </citation>
    <scope>NUCLEOTIDE SEQUENCE [LARGE SCALE GENOMIC DNA]</scope>
    <source>
        <strain evidence="12 13">DSM 43866</strain>
    </source>
</reference>
<organism evidence="12 13">
    <name type="scientific">Actinoplanes teichomyceticus</name>
    <dbReference type="NCBI Taxonomy" id="1867"/>
    <lineage>
        <taxon>Bacteria</taxon>
        <taxon>Bacillati</taxon>
        <taxon>Actinomycetota</taxon>
        <taxon>Actinomycetes</taxon>
        <taxon>Micromonosporales</taxon>
        <taxon>Micromonosporaceae</taxon>
        <taxon>Actinoplanes</taxon>
    </lineage>
</organism>
<dbReference type="InterPro" id="IPR011545">
    <property type="entry name" value="DEAD/DEAH_box_helicase_dom"/>
</dbReference>
<dbReference type="InterPro" id="IPR038257">
    <property type="entry name" value="CRISPR-assoc_Cas3_HD_sf"/>
</dbReference>
<dbReference type="GO" id="GO:0016787">
    <property type="term" value="F:hydrolase activity"/>
    <property type="evidence" value="ECO:0007669"/>
    <property type="project" value="UniProtKB-KW"/>
</dbReference>
<feature type="compositionally biased region" description="Basic and acidic residues" evidence="10">
    <location>
        <begin position="655"/>
        <end position="670"/>
    </location>
</feature>
<sequence length="793" mass="86265">MLDAPYLVGVESPWPQVRAELLEWMTVRLGAQGRLEAWRDVILSPPVQALLTGIVIVADWIASNEEYFPYQPVFLNGSDRLAAAWEALDLPSPWSAVSPPADADVLYATRFELPEGARPRPVQRAVVDAARQMPVPGLLIVEAPMGEGKTEAALAAVEVLAERSGAGGCFIALPTRATSDAMFSRVLGWLRRLPDADIGRGAHGVALAHGKARLNTEFTTLFRAPLPSGIGMDEGGASAAAHRWLAGRKRAMLAGFVIGTIDQLLFTALKKRHLVLRHLGLAGKVVVIDEAHAYDVYMSQYLDRALEWLGAYGVPVVVLSATLPARRRAEMLQAYDNGRFGSEPRPRRRRRTGSGEPSPYQALQEDMRYPLLSFSGVGRAPTAVACDSSSRTARVTVERHGDDLVLLAETLREALAEGGCALVVRNTVTRVQETADELRRQFGDELEVSVAHSRFMGPDRSAKDRWLVDAFGSPEHLARLGRQRPGRHVVVASQVAEQSLDIDFDVLVTDLAPVDLILQRIGRLHRHRRNRPAPLSQPRCLITGADWDAQPPAPVSGSRAVYGESNLLRAAAVLWPYLAEDRVLELPADISSLVQAAYGGGPVGPGQWQARLQEAAERAEKKESKRTQRANDYRLGKVGAAGSDLRGWLAGETGDAERGSDDARGRAHVRDDGPETLDVLVLVRTGEGLRTPSWLAENGGAFVPTDVIPPAWLARTVASCTLSLPAAMTSGPGQMDRLIDELERRAYYPAWKDNPWLGGELILELDEAGTANIAGFSLAYDRFDGLRVARDPS</sequence>
<evidence type="ECO:0000256" key="10">
    <source>
        <dbReference type="SAM" id="MobiDB-lite"/>
    </source>
</evidence>
<evidence type="ECO:0000256" key="2">
    <source>
        <dbReference type="ARBA" id="ARBA00009046"/>
    </source>
</evidence>
<proteinExistence type="inferred from homology"/>
<dbReference type="GO" id="GO:0004518">
    <property type="term" value="F:nuclease activity"/>
    <property type="evidence" value="ECO:0007669"/>
    <property type="project" value="UniProtKB-KW"/>
</dbReference>
<keyword evidence="4" id="KW-0479">Metal-binding</keyword>
<dbReference type="Pfam" id="PF22590">
    <property type="entry name" value="Cas3-like_C_2"/>
    <property type="match status" value="1"/>
</dbReference>
<dbReference type="InterPro" id="IPR027417">
    <property type="entry name" value="P-loop_NTPase"/>
</dbReference>
<feature type="region of interest" description="Disordered" evidence="10">
    <location>
        <begin position="336"/>
        <end position="360"/>
    </location>
</feature>
<evidence type="ECO:0000256" key="4">
    <source>
        <dbReference type="ARBA" id="ARBA00022723"/>
    </source>
</evidence>
<dbReference type="Gene3D" id="1.10.3210.30">
    <property type="match status" value="1"/>
</dbReference>
<dbReference type="GO" id="GO:0046872">
    <property type="term" value="F:metal ion binding"/>
    <property type="evidence" value="ECO:0007669"/>
    <property type="project" value="UniProtKB-KW"/>
</dbReference>
<dbReference type="Gene3D" id="3.40.50.300">
    <property type="entry name" value="P-loop containing nucleotide triphosphate hydrolases"/>
    <property type="match status" value="2"/>
</dbReference>
<dbReference type="PANTHER" id="PTHR47963:SF9">
    <property type="entry name" value="CRISPR-ASSOCIATED ENDONUCLEASE_HELICASE CAS3"/>
    <property type="match status" value="1"/>
</dbReference>
<dbReference type="PANTHER" id="PTHR47963">
    <property type="entry name" value="DEAD-BOX ATP-DEPENDENT RNA HELICASE 47, MITOCHONDRIAL"/>
    <property type="match status" value="1"/>
</dbReference>
<dbReference type="GO" id="GO:0003724">
    <property type="term" value="F:RNA helicase activity"/>
    <property type="evidence" value="ECO:0007669"/>
    <property type="project" value="TreeGrafter"/>
</dbReference>
<name>A0A561VS83_ACTTI</name>
<feature type="region of interest" description="Disordered" evidence="10">
    <location>
        <begin position="613"/>
        <end position="633"/>
    </location>
</feature>
<evidence type="ECO:0000256" key="9">
    <source>
        <dbReference type="ARBA" id="ARBA00023118"/>
    </source>
</evidence>
<dbReference type="InterPro" id="IPR001650">
    <property type="entry name" value="Helicase_C-like"/>
</dbReference>
<comment type="similarity">
    <text evidence="1">In the N-terminal section; belongs to the CRISPR-associated nuclease Cas3-HD family.</text>
</comment>
<keyword evidence="9" id="KW-0051">Antiviral defense</keyword>